<comment type="subcellular location">
    <subcellularLocation>
        <location evidence="1">Membrane</location>
        <topology evidence="1">Single-pass membrane protein</topology>
    </subcellularLocation>
</comment>
<evidence type="ECO:0000256" key="5">
    <source>
        <dbReference type="ARBA" id="ARBA00023163"/>
    </source>
</evidence>
<name>Q4R9V8_TETNG</name>
<evidence type="ECO:0000256" key="4">
    <source>
        <dbReference type="ARBA" id="ARBA00023125"/>
    </source>
</evidence>
<dbReference type="GO" id="GO:0016020">
    <property type="term" value="C:membrane"/>
    <property type="evidence" value="ECO:0007669"/>
    <property type="project" value="UniProtKB-SubCell"/>
</dbReference>
<dbReference type="GO" id="GO:0000978">
    <property type="term" value="F:RNA polymerase II cis-regulatory region sequence-specific DNA binding"/>
    <property type="evidence" value="ECO:0007669"/>
    <property type="project" value="TreeGrafter"/>
</dbReference>
<dbReference type="InterPro" id="IPR051882">
    <property type="entry name" value="ATF_bZIP_TF"/>
</dbReference>
<dbReference type="AlphaFoldDB" id="Q4R9V8"/>
<evidence type="ECO:0000256" key="3">
    <source>
        <dbReference type="ARBA" id="ARBA00023015"/>
    </source>
</evidence>
<protein>
    <submittedName>
        <fullName evidence="7">(spotted green pufferfish) hypothetical protein</fullName>
    </submittedName>
</protein>
<keyword evidence="5" id="KW-0804">Transcription</keyword>
<dbReference type="KEGG" id="tng:GSTEN00038845G001"/>
<accession>Q4R9V8</accession>
<reference evidence="7" key="2">
    <citation type="submission" date="2004-02" db="EMBL/GenBank/DDBJ databases">
        <authorList>
            <consortium name="Genoscope"/>
            <consortium name="Whitehead Institute Centre for Genome Research"/>
        </authorList>
    </citation>
    <scope>NUCLEOTIDE SEQUENCE</scope>
</reference>
<sequence length="39" mass="4372">SLYNSSQGYELMMQVDCEVMDTRIVPIKSSAVPPSLREP</sequence>
<evidence type="ECO:0000256" key="1">
    <source>
        <dbReference type="ARBA" id="ARBA00004167"/>
    </source>
</evidence>
<keyword evidence="6" id="KW-0539">Nucleus</keyword>
<comment type="similarity">
    <text evidence="2">Belongs to the bZIP family. ATF subfamily.</text>
</comment>
<keyword evidence="3" id="KW-0805">Transcription regulation</keyword>
<dbReference type="PANTHER" id="PTHR46164">
    <property type="entry name" value="ATF6, ISOFORM C"/>
    <property type="match status" value="1"/>
</dbReference>
<gene>
    <name evidence="7" type="ORF">GSTENG00038845001</name>
</gene>
<dbReference type="GO" id="GO:0030968">
    <property type="term" value="P:endoplasmic reticulum unfolded protein response"/>
    <property type="evidence" value="ECO:0007669"/>
    <property type="project" value="TreeGrafter"/>
</dbReference>
<evidence type="ECO:0000256" key="2">
    <source>
        <dbReference type="ARBA" id="ARBA00009050"/>
    </source>
</evidence>
<dbReference type="GO" id="GO:0005634">
    <property type="term" value="C:nucleus"/>
    <property type="evidence" value="ECO:0007669"/>
    <property type="project" value="TreeGrafter"/>
</dbReference>
<dbReference type="GO" id="GO:0000981">
    <property type="term" value="F:DNA-binding transcription factor activity, RNA polymerase II-specific"/>
    <property type="evidence" value="ECO:0007669"/>
    <property type="project" value="TreeGrafter"/>
</dbReference>
<dbReference type="PANTHER" id="PTHR46164:SF2">
    <property type="entry name" value="CYCLIC AMP-DEPENDENT TRANSCRIPTION FACTOR ATF-6 BETA"/>
    <property type="match status" value="1"/>
</dbReference>
<keyword evidence="4" id="KW-0238">DNA-binding</keyword>
<comment type="caution">
    <text evidence="7">The sequence shown here is derived from an EMBL/GenBank/DDBJ whole genome shotgun (WGS) entry which is preliminary data.</text>
</comment>
<proteinExistence type="inferred from homology"/>
<feature type="non-terminal residue" evidence="7">
    <location>
        <position position="1"/>
    </location>
</feature>
<dbReference type="OrthoDB" id="8947678at2759"/>
<reference evidence="7" key="1">
    <citation type="journal article" date="2004" name="Nature">
        <title>Genome duplication in the teleost fish Tetraodon nigroviridis reveals the early vertebrate proto-karyotype.</title>
        <authorList>
            <person name="Jaillon O."/>
            <person name="Aury J.-M."/>
            <person name="Brunet F."/>
            <person name="Petit J.-L."/>
            <person name="Stange-Thomann N."/>
            <person name="Mauceli E."/>
            <person name="Bouneau L."/>
            <person name="Fischer C."/>
            <person name="Ozouf-Costaz C."/>
            <person name="Bernot A."/>
            <person name="Nicaud S."/>
            <person name="Jaffe D."/>
            <person name="Fisher S."/>
            <person name="Lutfalla G."/>
            <person name="Dossat C."/>
            <person name="Segurens B."/>
            <person name="Dasilva C."/>
            <person name="Salanoubat M."/>
            <person name="Levy M."/>
            <person name="Boudet N."/>
            <person name="Castellano S."/>
            <person name="Anthouard V."/>
            <person name="Jubin C."/>
            <person name="Castelli V."/>
            <person name="Katinka M."/>
            <person name="Vacherie B."/>
            <person name="Biemont C."/>
            <person name="Skalli Z."/>
            <person name="Cattolico L."/>
            <person name="Poulain J."/>
            <person name="De Berardinis V."/>
            <person name="Cruaud C."/>
            <person name="Duprat S."/>
            <person name="Brottier P."/>
            <person name="Coutanceau J.-P."/>
            <person name="Gouzy J."/>
            <person name="Parra G."/>
            <person name="Lardier G."/>
            <person name="Chapple C."/>
            <person name="McKernan K.J."/>
            <person name="McEwan P."/>
            <person name="Bosak S."/>
            <person name="Kellis M."/>
            <person name="Volff J.-N."/>
            <person name="Guigo R."/>
            <person name="Zody M.C."/>
            <person name="Mesirov J."/>
            <person name="Lindblad-Toh K."/>
            <person name="Birren B."/>
            <person name="Nusbaum C."/>
            <person name="Kahn D."/>
            <person name="Robinson-Rechavi M."/>
            <person name="Laudet V."/>
            <person name="Schachter V."/>
            <person name="Quetier F."/>
            <person name="Saurin W."/>
            <person name="Scarpelli C."/>
            <person name="Wincker P."/>
            <person name="Lander E.S."/>
            <person name="Weissenbach J."/>
            <person name="Roest Crollius H."/>
        </authorList>
    </citation>
    <scope>NUCLEOTIDE SEQUENCE [LARGE SCALE GENOMIC DNA]</scope>
</reference>
<evidence type="ECO:0000313" key="7">
    <source>
        <dbReference type="EMBL" id="CAG14825.1"/>
    </source>
</evidence>
<organism evidence="7">
    <name type="scientific">Tetraodon nigroviridis</name>
    <name type="common">Spotted green pufferfish</name>
    <name type="synonym">Chelonodon nigroviridis</name>
    <dbReference type="NCBI Taxonomy" id="99883"/>
    <lineage>
        <taxon>Eukaryota</taxon>
        <taxon>Metazoa</taxon>
        <taxon>Chordata</taxon>
        <taxon>Craniata</taxon>
        <taxon>Vertebrata</taxon>
        <taxon>Euteleostomi</taxon>
        <taxon>Actinopterygii</taxon>
        <taxon>Neopterygii</taxon>
        <taxon>Teleostei</taxon>
        <taxon>Neoteleostei</taxon>
        <taxon>Acanthomorphata</taxon>
        <taxon>Eupercaria</taxon>
        <taxon>Tetraodontiformes</taxon>
        <taxon>Tetradontoidea</taxon>
        <taxon>Tetraodontidae</taxon>
        <taxon>Tetraodon</taxon>
    </lineage>
</organism>
<feature type="non-terminal residue" evidence="7">
    <location>
        <position position="39"/>
    </location>
</feature>
<evidence type="ECO:0000256" key="6">
    <source>
        <dbReference type="ARBA" id="ARBA00023242"/>
    </source>
</evidence>
<dbReference type="EMBL" id="CAAE01025182">
    <property type="protein sequence ID" value="CAG14825.1"/>
    <property type="molecule type" value="Genomic_DNA"/>
</dbReference>